<evidence type="ECO:0000313" key="2">
    <source>
        <dbReference type="Proteomes" id="UP000313645"/>
    </source>
</evidence>
<dbReference type="RefSeq" id="WP_131480454.1">
    <property type="nucleotide sequence ID" value="NZ_SJDL01000008.1"/>
</dbReference>
<dbReference type="EMBL" id="SJDL01000008">
    <property type="protein sequence ID" value="TBW57417.1"/>
    <property type="molecule type" value="Genomic_DNA"/>
</dbReference>
<sequence length="142" mass="15815">MIVSADELIDSLYRPYKQWSVPGLPPQNVILIKRENAPCIAACPELNLRCEDDDYLTATFALVGKFRDAMGIIDDTTIYTTCVPAFNVEAGFDVGTLTTHQAHHISAHDCEVAYPVDNILVNAQKETDNPRAEDQDQMDLFV</sequence>
<gene>
    <name evidence="1" type="ORF">EZI54_07095</name>
</gene>
<reference evidence="1 2" key="1">
    <citation type="submission" date="2019-02" db="EMBL/GenBank/DDBJ databases">
        <title>Marinobacter halodurans sp. nov., a marine bacterium isolated from sea tidal flat.</title>
        <authorList>
            <person name="Yoo Y."/>
            <person name="Lee D.W."/>
            <person name="Kim B.S."/>
            <person name="Kim J.-J."/>
        </authorList>
    </citation>
    <scope>NUCLEOTIDE SEQUENCE [LARGE SCALE GENOMIC DNA]</scope>
    <source>
        <strain evidence="1 2">YJ-S3-2</strain>
    </source>
</reference>
<proteinExistence type="predicted"/>
<evidence type="ECO:0000313" key="1">
    <source>
        <dbReference type="EMBL" id="TBW57417.1"/>
    </source>
</evidence>
<accession>A0ABY1ZPV7</accession>
<keyword evidence="2" id="KW-1185">Reference proteome</keyword>
<dbReference type="Proteomes" id="UP000313645">
    <property type="component" value="Unassembled WGS sequence"/>
</dbReference>
<name>A0ABY1ZPV7_9GAMM</name>
<organism evidence="1 2">
    <name type="scientific">Marinobacter halodurans</name>
    <dbReference type="NCBI Taxonomy" id="2528979"/>
    <lineage>
        <taxon>Bacteria</taxon>
        <taxon>Pseudomonadati</taxon>
        <taxon>Pseudomonadota</taxon>
        <taxon>Gammaproteobacteria</taxon>
        <taxon>Pseudomonadales</taxon>
        <taxon>Marinobacteraceae</taxon>
        <taxon>Marinobacter</taxon>
    </lineage>
</organism>
<protein>
    <submittedName>
        <fullName evidence="1">Uncharacterized protein</fullName>
    </submittedName>
</protein>
<comment type="caution">
    <text evidence="1">The sequence shown here is derived from an EMBL/GenBank/DDBJ whole genome shotgun (WGS) entry which is preliminary data.</text>
</comment>